<dbReference type="Pfam" id="PF11906">
    <property type="entry name" value="DUF3426"/>
    <property type="match status" value="1"/>
</dbReference>
<evidence type="ECO:0000256" key="2">
    <source>
        <dbReference type="SAM" id="MobiDB-lite"/>
    </source>
</evidence>
<gene>
    <name evidence="4" type="ORF">Psest_1017</name>
</gene>
<dbReference type="RefSeq" id="WP_015275917.1">
    <property type="nucleotide sequence ID" value="NC_019936.1"/>
</dbReference>
<dbReference type="PATRIC" id="fig|644801.3.peg.985"/>
<dbReference type="Pfam" id="PF13719">
    <property type="entry name" value="Zn_ribbon_5"/>
    <property type="match status" value="1"/>
</dbReference>
<dbReference type="STRING" id="644801.Psest_1017"/>
<feature type="compositionally biased region" description="Basic and acidic residues" evidence="2">
    <location>
        <begin position="120"/>
        <end position="141"/>
    </location>
</feature>
<feature type="domain" description="Zinc finger/thioredoxin putative" evidence="3">
    <location>
        <begin position="5"/>
        <end position="40"/>
    </location>
</feature>
<protein>
    <recommendedName>
        <fullName evidence="3">Zinc finger/thioredoxin putative domain-containing protein</fullName>
    </recommendedName>
</protein>
<dbReference type="Proteomes" id="UP000010820">
    <property type="component" value="Chromosome"/>
</dbReference>
<reference evidence="4 5" key="1">
    <citation type="submission" date="2011-10" db="EMBL/GenBank/DDBJ databases">
        <title>Complete sequence of chromosome of Pseudomonas stutzeri RCH2.</title>
        <authorList>
            <consortium name="US DOE Joint Genome Institute"/>
            <person name="Lucas S."/>
            <person name="Han J."/>
            <person name="Lapidus A."/>
            <person name="Cheng J.-F."/>
            <person name="Goodwin L."/>
            <person name="Pitluck S."/>
            <person name="Peters L."/>
            <person name="Ovchinnikova G."/>
            <person name="Zeytun A."/>
            <person name="Lu M."/>
            <person name="Detter J.C."/>
            <person name="Han C."/>
            <person name="Tapia R."/>
            <person name="Land M."/>
            <person name="Hauser L."/>
            <person name="Kyrpides N."/>
            <person name="Ivanova N."/>
            <person name="Pagani I."/>
            <person name="Chakraborty R."/>
            <person name="Arkin A."/>
            <person name="Dehal P."/>
            <person name="Wall J."/>
            <person name="Hazen T."/>
            <person name="Woyke T."/>
        </authorList>
    </citation>
    <scope>NUCLEOTIDE SEQUENCE [LARGE SCALE GENOMIC DNA]</scope>
    <source>
        <strain evidence="4 5">RCH2</strain>
    </source>
</reference>
<dbReference type="InterPro" id="IPR021834">
    <property type="entry name" value="DUF3426"/>
</dbReference>
<feature type="region of interest" description="Disordered" evidence="2">
    <location>
        <begin position="115"/>
        <end position="141"/>
    </location>
</feature>
<evidence type="ECO:0000256" key="1">
    <source>
        <dbReference type="SAM" id="Coils"/>
    </source>
</evidence>
<dbReference type="InterPro" id="IPR011723">
    <property type="entry name" value="Znf/thioredoxin_put"/>
</dbReference>
<evidence type="ECO:0000313" key="5">
    <source>
        <dbReference type="Proteomes" id="UP000010820"/>
    </source>
</evidence>
<feature type="coiled-coil region" evidence="1">
    <location>
        <begin position="88"/>
        <end position="115"/>
    </location>
</feature>
<keyword evidence="1" id="KW-0175">Coiled coil</keyword>
<dbReference type="AlphaFoldDB" id="L0GJL6"/>
<feature type="region of interest" description="Disordered" evidence="2">
    <location>
        <begin position="170"/>
        <end position="190"/>
    </location>
</feature>
<feature type="region of interest" description="Disordered" evidence="2">
    <location>
        <begin position="206"/>
        <end position="236"/>
    </location>
</feature>
<dbReference type="KEGG" id="psh:Psest_1017"/>
<feature type="compositionally biased region" description="Basic and acidic residues" evidence="2">
    <location>
        <begin position="227"/>
        <end position="236"/>
    </location>
</feature>
<evidence type="ECO:0000259" key="3">
    <source>
        <dbReference type="Pfam" id="PF13719"/>
    </source>
</evidence>
<dbReference type="EMBL" id="CP003071">
    <property type="protein sequence ID" value="AGA85590.1"/>
    <property type="molecule type" value="Genomic_DNA"/>
</dbReference>
<feature type="region of interest" description="Disordered" evidence="2">
    <location>
        <begin position="51"/>
        <end position="70"/>
    </location>
</feature>
<feature type="compositionally biased region" description="Polar residues" evidence="2">
    <location>
        <begin position="208"/>
        <end position="226"/>
    </location>
</feature>
<evidence type="ECO:0000313" key="4">
    <source>
        <dbReference type="EMBL" id="AGA85590.1"/>
    </source>
</evidence>
<sequence length="415" mass="45684">MTSFITQCPNCSTRFRVGRSQLRAAHGAVRCGACLEVFNAAHHLLRDELNPTQPLSAPEAAPARPQTTGVATANTAATTKADETLWIHDDLDLDSLDLDEELAKLEQQERELARDLLSLEPDRQTSSESVARKADTASAHDESWAEILLNAERGVGPATDSAREETIHFTPVTAESPQPPSPLAISSVPLSTAKAQQIRSERIEPALASSTASENENENDAASSTAPRREPDLRGEPLFELDDEPLQLDWQERKKPWGRWLGWGALNILAVLALGAQYVVYNYEELSRQHQYRAWFERICPTLGCELPALVDIDQIKSSNLVVRSHPDFTGALVVDAILYNRATFAQPFPLLEIRFADLNGKLLASRSFKPSEYLSGELAGRSQMPPQVPIHIALDILDPGAKAVNYSLSFHSPE</sequence>
<dbReference type="HOGENOM" id="CLU_036053_2_0_6"/>
<dbReference type="eggNOG" id="COG1273">
    <property type="taxonomic scope" value="Bacteria"/>
</dbReference>
<name>L0GJL6_STUST</name>
<dbReference type="NCBIfam" id="TIGR02098">
    <property type="entry name" value="MJ0042_CXXC"/>
    <property type="match status" value="1"/>
</dbReference>
<accession>L0GJL6</accession>
<proteinExistence type="predicted"/>
<organism evidence="4 5">
    <name type="scientific">Stutzerimonas stutzeri RCH2</name>
    <dbReference type="NCBI Taxonomy" id="644801"/>
    <lineage>
        <taxon>Bacteria</taxon>
        <taxon>Pseudomonadati</taxon>
        <taxon>Pseudomonadota</taxon>
        <taxon>Gammaproteobacteria</taxon>
        <taxon>Pseudomonadales</taxon>
        <taxon>Pseudomonadaceae</taxon>
        <taxon>Stutzerimonas</taxon>
    </lineage>
</organism>